<dbReference type="InterPro" id="IPR000418">
    <property type="entry name" value="Ets_dom"/>
</dbReference>
<keyword evidence="7" id="KW-1185">Reference proteome</keyword>
<keyword evidence="3" id="KW-0539">Nucleus</keyword>
<feature type="compositionally biased region" description="Low complexity" evidence="4">
    <location>
        <begin position="158"/>
        <end position="179"/>
    </location>
</feature>
<dbReference type="GO" id="GO:0030154">
    <property type="term" value="P:cell differentiation"/>
    <property type="evidence" value="ECO:0007669"/>
    <property type="project" value="TreeGrafter"/>
</dbReference>
<evidence type="ECO:0000256" key="1">
    <source>
        <dbReference type="ARBA" id="ARBA00005562"/>
    </source>
</evidence>
<sequence>MTPITSTPKYPHLRGMKTTLLSFLRKLLDSGSHDHIICWIDPSKLHFKIVNPDALAQLWGAQKSRTVPMTYEKMERSFRDFRHKDRTMEQIKGSKYEYRFLEPAASSPSLPLQFSAPTTPPSSLLVAPTPIRPFTIDNILANISPGCRFTSSTSPKGSSLPISPTSNGSSSTPSPSGSPINQAFIQASAQLAQQNVLRFNVFIAQFPLLQVLPLHEQIQWFFRMGHGAGAQDNNSQK</sequence>
<dbReference type="PROSITE" id="PS50061">
    <property type="entry name" value="ETS_DOMAIN_3"/>
    <property type="match status" value="1"/>
</dbReference>
<dbReference type="Pfam" id="PF00178">
    <property type="entry name" value="Ets"/>
    <property type="match status" value="1"/>
</dbReference>
<evidence type="ECO:0000256" key="2">
    <source>
        <dbReference type="ARBA" id="ARBA00023125"/>
    </source>
</evidence>
<feature type="domain" description="ETS" evidence="5">
    <location>
        <begin position="18"/>
        <end position="101"/>
    </location>
</feature>
<accession>G0M9C6</accession>
<dbReference type="GO" id="GO:0005634">
    <property type="term" value="C:nucleus"/>
    <property type="evidence" value="ECO:0007669"/>
    <property type="project" value="UniProtKB-SubCell"/>
</dbReference>
<keyword evidence="2 3" id="KW-0238">DNA-binding</keyword>
<proteinExistence type="inferred from homology"/>
<dbReference type="Proteomes" id="UP000008068">
    <property type="component" value="Unassembled WGS sequence"/>
</dbReference>
<dbReference type="GO" id="GO:0043565">
    <property type="term" value="F:sequence-specific DNA binding"/>
    <property type="evidence" value="ECO:0007669"/>
    <property type="project" value="InterPro"/>
</dbReference>
<evidence type="ECO:0000256" key="4">
    <source>
        <dbReference type="SAM" id="MobiDB-lite"/>
    </source>
</evidence>
<evidence type="ECO:0000256" key="3">
    <source>
        <dbReference type="RuleBase" id="RU004019"/>
    </source>
</evidence>
<dbReference type="InterPro" id="IPR036388">
    <property type="entry name" value="WH-like_DNA-bd_sf"/>
</dbReference>
<feature type="region of interest" description="Disordered" evidence="4">
    <location>
        <begin position="150"/>
        <end position="179"/>
    </location>
</feature>
<evidence type="ECO:0000313" key="7">
    <source>
        <dbReference type="Proteomes" id="UP000008068"/>
    </source>
</evidence>
<dbReference type="PANTHER" id="PTHR11849:SF302">
    <property type="entry name" value="ETS DOMAIN-CONTAINING PROTEIN-RELATED"/>
    <property type="match status" value="1"/>
</dbReference>
<dbReference type="InterPro" id="IPR046328">
    <property type="entry name" value="ETS_fam"/>
</dbReference>
<protein>
    <recommendedName>
        <fullName evidence="5">ETS domain-containing protein</fullName>
    </recommendedName>
</protein>
<dbReference type="GO" id="GO:0000981">
    <property type="term" value="F:DNA-binding transcription factor activity, RNA polymerase II-specific"/>
    <property type="evidence" value="ECO:0007669"/>
    <property type="project" value="TreeGrafter"/>
</dbReference>
<dbReference type="HOGENOM" id="CLU_109510_0_0_1"/>
<dbReference type="EMBL" id="GL379787">
    <property type="protein sequence ID" value="EGT31053.1"/>
    <property type="molecule type" value="Genomic_DNA"/>
</dbReference>
<reference evidence="7" key="1">
    <citation type="submission" date="2011-07" db="EMBL/GenBank/DDBJ databases">
        <authorList>
            <consortium name="Caenorhabditis brenneri Sequencing and Analysis Consortium"/>
            <person name="Wilson R.K."/>
        </authorList>
    </citation>
    <scope>NUCLEOTIDE SEQUENCE [LARGE SCALE GENOMIC DNA]</scope>
    <source>
        <strain evidence="7">PB2801</strain>
    </source>
</reference>
<organism evidence="7">
    <name type="scientific">Caenorhabditis brenneri</name>
    <name type="common">Nematode worm</name>
    <dbReference type="NCBI Taxonomy" id="135651"/>
    <lineage>
        <taxon>Eukaryota</taxon>
        <taxon>Metazoa</taxon>
        <taxon>Ecdysozoa</taxon>
        <taxon>Nematoda</taxon>
        <taxon>Chromadorea</taxon>
        <taxon>Rhabditida</taxon>
        <taxon>Rhabditina</taxon>
        <taxon>Rhabditomorpha</taxon>
        <taxon>Rhabditoidea</taxon>
        <taxon>Rhabditidae</taxon>
        <taxon>Peloderinae</taxon>
        <taxon>Caenorhabditis</taxon>
    </lineage>
</organism>
<dbReference type="SMART" id="SM00413">
    <property type="entry name" value="ETS"/>
    <property type="match status" value="1"/>
</dbReference>
<dbReference type="InParanoid" id="G0M9C6"/>
<dbReference type="AlphaFoldDB" id="G0M9C6"/>
<evidence type="ECO:0000313" key="6">
    <source>
        <dbReference type="EMBL" id="EGT31053.1"/>
    </source>
</evidence>
<dbReference type="SUPFAM" id="SSF46785">
    <property type="entry name" value="Winged helix' DNA-binding domain"/>
    <property type="match status" value="1"/>
</dbReference>
<dbReference type="OrthoDB" id="10043646at2759"/>
<dbReference type="PRINTS" id="PR00454">
    <property type="entry name" value="ETSDOMAIN"/>
</dbReference>
<gene>
    <name evidence="6" type="ORF">CAEBREN_20482</name>
</gene>
<dbReference type="STRING" id="135651.G0M9C6"/>
<name>G0M9C6_CAEBE</name>
<dbReference type="InterPro" id="IPR036390">
    <property type="entry name" value="WH_DNA-bd_sf"/>
</dbReference>
<dbReference type="PANTHER" id="PTHR11849">
    <property type="entry name" value="ETS"/>
    <property type="match status" value="1"/>
</dbReference>
<evidence type="ECO:0000259" key="5">
    <source>
        <dbReference type="PROSITE" id="PS50061"/>
    </source>
</evidence>
<dbReference type="eggNOG" id="KOG3806">
    <property type="taxonomic scope" value="Eukaryota"/>
</dbReference>
<dbReference type="Gene3D" id="1.10.10.10">
    <property type="entry name" value="Winged helix-like DNA-binding domain superfamily/Winged helix DNA-binding domain"/>
    <property type="match status" value="1"/>
</dbReference>
<comment type="subcellular location">
    <subcellularLocation>
        <location evidence="3">Nucleus</location>
    </subcellularLocation>
</comment>
<comment type="similarity">
    <text evidence="1 3">Belongs to the ETS family.</text>
</comment>